<dbReference type="PANTHER" id="PTHR21231:SF7">
    <property type="entry name" value="GPN-LOOP GTPASE 3"/>
    <property type="match status" value="1"/>
</dbReference>
<dbReference type="OrthoDB" id="5839at2759"/>
<dbReference type="Pfam" id="PF03029">
    <property type="entry name" value="ATP_bind_1"/>
    <property type="match status" value="1"/>
</dbReference>
<name>A0A2T0FDV6_9ASCO</name>
<dbReference type="InterPro" id="IPR004130">
    <property type="entry name" value="Gpn"/>
</dbReference>
<evidence type="ECO:0000256" key="5">
    <source>
        <dbReference type="ARBA" id="ARBA00023134"/>
    </source>
</evidence>
<dbReference type="InterPro" id="IPR030228">
    <property type="entry name" value="Gpn3"/>
</dbReference>
<evidence type="ECO:0000256" key="1">
    <source>
        <dbReference type="ARBA" id="ARBA00005290"/>
    </source>
</evidence>
<comment type="caution">
    <text evidence="8">The sequence shown here is derived from an EMBL/GenBank/DDBJ whole genome shotgun (WGS) entry which is preliminary data.</text>
</comment>
<dbReference type="GO" id="GO:0005525">
    <property type="term" value="F:GTP binding"/>
    <property type="evidence" value="ECO:0007669"/>
    <property type="project" value="UniProtKB-KW"/>
</dbReference>
<feature type="compositionally biased region" description="Basic and acidic residues" evidence="7">
    <location>
        <begin position="252"/>
        <end position="262"/>
    </location>
</feature>
<protein>
    <recommendedName>
        <fullName evidence="2 6">GPN-loop GTPase 3</fullName>
    </recommendedName>
</protein>
<keyword evidence="9" id="KW-1185">Reference proteome</keyword>
<keyword evidence="3 6" id="KW-0547">Nucleotide-binding</keyword>
<dbReference type="SUPFAM" id="SSF52540">
    <property type="entry name" value="P-loop containing nucleoside triphosphate hydrolases"/>
    <property type="match status" value="1"/>
</dbReference>
<keyword evidence="4 6" id="KW-0378">Hydrolase</keyword>
<dbReference type="CDD" id="cd17872">
    <property type="entry name" value="GPN3"/>
    <property type="match status" value="1"/>
</dbReference>
<comment type="function">
    <text evidence="6">Small GTPase required for proper nuclear import of RNA polymerase II and III (RNAPII and RNAPIII). May act at an RNAP assembly step prior to nuclear import.</text>
</comment>
<proteinExistence type="inferred from homology"/>
<comment type="similarity">
    <text evidence="1 6">Belongs to the GPN-loop GTPase family.</text>
</comment>
<evidence type="ECO:0000313" key="9">
    <source>
        <dbReference type="Proteomes" id="UP000238350"/>
    </source>
</evidence>
<keyword evidence="5 6" id="KW-0342">GTP-binding</keyword>
<evidence type="ECO:0000256" key="2">
    <source>
        <dbReference type="ARBA" id="ARBA00014587"/>
    </source>
</evidence>
<dbReference type="PANTHER" id="PTHR21231">
    <property type="entry name" value="XPA-BINDING PROTEIN 1-RELATED"/>
    <property type="match status" value="1"/>
</dbReference>
<evidence type="ECO:0000256" key="3">
    <source>
        <dbReference type="ARBA" id="ARBA00022741"/>
    </source>
</evidence>
<sequence length="272" mass="30828">MSRVGVMVMGPAGAGKSTFCNALIANITAQGRRAHIVNFDPAAEPKEYEFSVDIRDLVSVDDVMEELELGPNGALMYCYEFLLENLDWLDHEIGDYDEEYLIFDCPGQIELYTHFPAVPTLVKHLTEHLNFRLCAAYLLEAPFVMDPAKYFSGVLSAMSAMILLEIPHINILSKVDMLKDVPKREIKKYLNTDPLLMADKATEEMNPKYYDLSKAIAQVTEEFGMVQFLPLHAQNSESVELILSHIDDVTQWKESQEPKEPDDAFEIPEMDD</sequence>
<dbReference type="EMBL" id="NDIQ01000001">
    <property type="protein sequence ID" value="PRT53119.1"/>
    <property type="molecule type" value="Genomic_DNA"/>
</dbReference>
<evidence type="ECO:0000256" key="7">
    <source>
        <dbReference type="SAM" id="MobiDB-lite"/>
    </source>
</evidence>
<dbReference type="Proteomes" id="UP000238350">
    <property type="component" value="Unassembled WGS sequence"/>
</dbReference>
<dbReference type="InterPro" id="IPR027417">
    <property type="entry name" value="P-loop_NTPase"/>
</dbReference>
<dbReference type="AlphaFoldDB" id="A0A2T0FDV6"/>
<comment type="subunit">
    <text evidence="6">Binds to RNA polymerase II (RNAPII).</text>
</comment>
<reference evidence="8 9" key="1">
    <citation type="submission" date="2017-04" db="EMBL/GenBank/DDBJ databases">
        <title>Genome sequencing of [Candida] sorbophila.</title>
        <authorList>
            <person name="Ahn J.O."/>
        </authorList>
    </citation>
    <scope>NUCLEOTIDE SEQUENCE [LARGE SCALE GENOMIC DNA]</scope>
    <source>
        <strain evidence="8 9">DS02</strain>
    </source>
</reference>
<organism evidence="8 9">
    <name type="scientific">Wickerhamiella sorbophila</name>
    <dbReference type="NCBI Taxonomy" id="45607"/>
    <lineage>
        <taxon>Eukaryota</taxon>
        <taxon>Fungi</taxon>
        <taxon>Dikarya</taxon>
        <taxon>Ascomycota</taxon>
        <taxon>Saccharomycotina</taxon>
        <taxon>Dipodascomycetes</taxon>
        <taxon>Dipodascales</taxon>
        <taxon>Trichomonascaceae</taxon>
        <taxon>Wickerhamiella</taxon>
    </lineage>
</organism>
<dbReference type="GeneID" id="36514488"/>
<feature type="region of interest" description="Disordered" evidence="7">
    <location>
        <begin position="252"/>
        <end position="272"/>
    </location>
</feature>
<dbReference type="STRING" id="45607.A0A2T0FDV6"/>
<dbReference type="RefSeq" id="XP_024663065.1">
    <property type="nucleotide sequence ID" value="XM_024807297.1"/>
</dbReference>
<gene>
    <name evidence="8" type="ORF">B9G98_00739</name>
</gene>
<evidence type="ECO:0000313" key="8">
    <source>
        <dbReference type="EMBL" id="PRT53119.1"/>
    </source>
</evidence>
<evidence type="ECO:0000256" key="4">
    <source>
        <dbReference type="ARBA" id="ARBA00022801"/>
    </source>
</evidence>
<dbReference type="GO" id="GO:0003924">
    <property type="term" value="F:GTPase activity"/>
    <property type="evidence" value="ECO:0007669"/>
    <property type="project" value="TreeGrafter"/>
</dbReference>
<feature type="compositionally biased region" description="Acidic residues" evidence="7">
    <location>
        <begin position="263"/>
        <end position="272"/>
    </location>
</feature>
<evidence type="ECO:0000256" key="6">
    <source>
        <dbReference type="RuleBase" id="RU365059"/>
    </source>
</evidence>
<dbReference type="FunFam" id="3.40.50.300:FF:000552">
    <property type="entry name" value="GPN-loop GTPase 3"/>
    <property type="match status" value="1"/>
</dbReference>
<dbReference type="Gene3D" id="3.40.50.300">
    <property type="entry name" value="P-loop containing nucleotide triphosphate hydrolases"/>
    <property type="match status" value="1"/>
</dbReference>
<accession>A0A2T0FDV6</accession>